<proteinExistence type="predicted"/>
<keyword evidence="1" id="KW-1185">Reference proteome</keyword>
<protein>
    <submittedName>
        <fullName evidence="2">Uncharacterized protein</fullName>
    </submittedName>
</protein>
<dbReference type="AlphaFoldDB" id="A0A915I513"/>
<sequence>MNLLVNIHFYKGRMLQYMLQIDGPPAKARMQKVMFTKIKNSEVPQNDFLAIRDKIVLVVVYYQVRDSKVCASQVPAPVPPWYRAGTGTLVPVLVPVPDASLIQI</sequence>
<organism evidence="1 2">
    <name type="scientific">Romanomermis culicivorax</name>
    <name type="common">Nematode worm</name>
    <dbReference type="NCBI Taxonomy" id="13658"/>
    <lineage>
        <taxon>Eukaryota</taxon>
        <taxon>Metazoa</taxon>
        <taxon>Ecdysozoa</taxon>
        <taxon>Nematoda</taxon>
        <taxon>Enoplea</taxon>
        <taxon>Dorylaimia</taxon>
        <taxon>Mermithida</taxon>
        <taxon>Mermithoidea</taxon>
        <taxon>Mermithidae</taxon>
        <taxon>Romanomermis</taxon>
    </lineage>
</organism>
<evidence type="ECO:0000313" key="2">
    <source>
        <dbReference type="WBParaSite" id="nRc.2.0.1.t08846-RA"/>
    </source>
</evidence>
<dbReference type="WBParaSite" id="nRc.2.0.1.t08846-RA">
    <property type="protein sequence ID" value="nRc.2.0.1.t08846-RA"/>
    <property type="gene ID" value="nRc.2.0.1.g08846"/>
</dbReference>
<evidence type="ECO:0000313" key="1">
    <source>
        <dbReference type="Proteomes" id="UP000887565"/>
    </source>
</evidence>
<accession>A0A915I513</accession>
<dbReference type="Proteomes" id="UP000887565">
    <property type="component" value="Unplaced"/>
</dbReference>
<name>A0A915I513_ROMCU</name>
<reference evidence="2" key="1">
    <citation type="submission" date="2022-11" db="UniProtKB">
        <authorList>
            <consortium name="WormBaseParasite"/>
        </authorList>
    </citation>
    <scope>IDENTIFICATION</scope>
</reference>